<dbReference type="Ensembl" id="ENSDCDT00010018698.1">
    <property type="protein sequence ID" value="ENSDCDP00010017640.1"/>
    <property type="gene ID" value="ENSDCDG00010008064.1"/>
</dbReference>
<keyword evidence="6" id="KW-0325">Glycoprotein</keyword>
<dbReference type="PROSITE" id="PS50002">
    <property type="entry name" value="SH3"/>
    <property type="match status" value="1"/>
</dbReference>
<keyword evidence="4" id="KW-0256">Endoplasmic reticulum</keyword>
<feature type="domain" description="SH3" evidence="9">
    <location>
        <begin position="61"/>
        <end position="123"/>
    </location>
</feature>
<reference evidence="10" key="3">
    <citation type="submission" date="2025-09" db="UniProtKB">
        <authorList>
            <consortium name="Ensembl"/>
        </authorList>
    </citation>
    <scope>IDENTIFICATION</scope>
</reference>
<evidence type="ECO:0000256" key="8">
    <source>
        <dbReference type="SAM" id="MobiDB-lite"/>
    </source>
</evidence>
<evidence type="ECO:0000256" key="6">
    <source>
        <dbReference type="ARBA" id="ARBA00023180"/>
    </source>
</evidence>
<feature type="compositionally biased region" description="Basic and acidic residues" evidence="8">
    <location>
        <begin position="379"/>
        <end position="397"/>
    </location>
</feature>
<evidence type="ECO:0000313" key="11">
    <source>
        <dbReference type="Proteomes" id="UP000694580"/>
    </source>
</evidence>
<dbReference type="GO" id="GO:0035459">
    <property type="term" value="P:vesicle cargo loading"/>
    <property type="evidence" value="ECO:0007669"/>
    <property type="project" value="TreeGrafter"/>
</dbReference>
<evidence type="ECO:0000256" key="3">
    <source>
        <dbReference type="ARBA" id="ARBA00022729"/>
    </source>
</evidence>
<dbReference type="InterPro" id="IPR036028">
    <property type="entry name" value="SH3-like_dom_sf"/>
</dbReference>
<feature type="region of interest" description="Disordered" evidence="8">
    <location>
        <begin position="339"/>
        <end position="407"/>
    </location>
</feature>
<evidence type="ECO:0000256" key="1">
    <source>
        <dbReference type="ARBA" id="ARBA00004389"/>
    </source>
</evidence>
<keyword evidence="3" id="KW-0732">Signal</keyword>
<evidence type="ECO:0000256" key="7">
    <source>
        <dbReference type="PROSITE-ProRule" id="PRU00192"/>
    </source>
</evidence>
<dbReference type="InterPro" id="IPR001452">
    <property type="entry name" value="SH3_domain"/>
</dbReference>
<dbReference type="SUPFAM" id="SSF50044">
    <property type="entry name" value="SH3-domain"/>
    <property type="match status" value="1"/>
</dbReference>
<dbReference type="Pfam" id="PF07653">
    <property type="entry name" value="SH3_2"/>
    <property type="match status" value="1"/>
</dbReference>
<dbReference type="GO" id="GO:0070971">
    <property type="term" value="C:endoplasmic reticulum exit site"/>
    <property type="evidence" value="ECO:0007669"/>
    <property type="project" value="TreeGrafter"/>
</dbReference>
<dbReference type="Gene3D" id="2.30.30.40">
    <property type="entry name" value="SH3 Domains"/>
    <property type="match status" value="1"/>
</dbReference>
<dbReference type="PANTHER" id="PTHR23158:SF38">
    <property type="entry name" value="MELANOMA INHIBITORY ACTIVITY PROTEIN 2"/>
    <property type="match status" value="1"/>
</dbReference>
<comment type="subcellular location">
    <subcellularLocation>
        <location evidence="1">Endoplasmic reticulum membrane</location>
        <topology evidence="1">Single-pass membrane protein</topology>
    </subcellularLocation>
</comment>
<dbReference type="AlphaFoldDB" id="A0AAY4B9Y8"/>
<evidence type="ECO:0000259" key="9">
    <source>
        <dbReference type="PROSITE" id="PS50002"/>
    </source>
</evidence>
<dbReference type="Proteomes" id="UP000694580">
    <property type="component" value="Chromosome 1"/>
</dbReference>
<accession>A0AAY4B9Y8</accession>
<dbReference type="GeneTree" id="ENSGT00950000182767"/>
<dbReference type="GO" id="GO:0009306">
    <property type="term" value="P:protein secretion"/>
    <property type="evidence" value="ECO:0007669"/>
    <property type="project" value="TreeGrafter"/>
</dbReference>
<dbReference type="GO" id="GO:0005789">
    <property type="term" value="C:endoplasmic reticulum membrane"/>
    <property type="evidence" value="ECO:0007669"/>
    <property type="project" value="UniProtKB-SubCell"/>
</dbReference>
<evidence type="ECO:0000256" key="4">
    <source>
        <dbReference type="ARBA" id="ARBA00022824"/>
    </source>
</evidence>
<evidence type="ECO:0000313" key="10">
    <source>
        <dbReference type="Ensembl" id="ENSDCDP00010017640.1"/>
    </source>
</evidence>
<organism evidence="10 11">
    <name type="scientific">Denticeps clupeoides</name>
    <name type="common">denticle herring</name>
    <dbReference type="NCBI Taxonomy" id="299321"/>
    <lineage>
        <taxon>Eukaryota</taxon>
        <taxon>Metazoa</taxon>
        <taxon>Chordata</taxon>
        <taxon>Craniata</taxon>
        <taxon>Vertebrata</taxon>
        <taxon>Euteleostomi</taxon>
        <taxon>Actinopterygii</taxon>
        <taxon>Neopterygii</taxon>
        <taxon>Teleostei</taxon>
        <taxon>Clupei</taxon>
        <taxon>Clupeiformes</taxon>
        <taxon>Denticipitoidei</taxon>
        <taxon>Denticipitidae</taxon>
        <taxon>Denticeps</taxon>
    </lineage>
</organism>
<proteinExistence type="predicted"/>
<reference evidence="10" key="2">
    <citation type="submission" date="2025-08" db="UniProtKB">
        <authorList>
            <consortium name="Ensembl"/>
        </authorList>
    </citation>
    <scope>IDENTIFICATION</scope>
</reference>
<dbReference type="GO" id="GO:0006888">
    <property type="term" value="P:endoplasmic reticulum to Golgi vesicle-mediated transport"/>
    <property type="evidence" value="ECO:0007669"/>
    <property type="project" value="TreeGrafter"/>
</dbReference>
<feature type="region of interest" description="Disordered" evidence="8">
    <location>
        <begin position="287"/>
        <end position="306"/>
    </location>
</feature>
<evidence type="ECO:0000256" key="2">
    <source>
        <dbReference type="ARBA" id="ARBA00022443"/>
    </source>
</evidence>
<dbReference type="InterPro" id="IPR051500">
    <property type="entry name" value="cTAGE_MIA/OTOR"/>
</dbReference>
<feature type="compositionally biased region" description="Polar residues" evidence="8">
    <location>
        <begin position="361"/>
        <end position="377"/>
    </location>
</feature>
<dbReference type="PANTHER" id="PTHR23158">
    <property type="entry name" value="MELANOMA INHIBITORY ACTIVITY-RELATED"/>
    <property type="match status" value="1"/>
</dbReference>
<keyword evidence="11" id="KW-1185">Reference proteome</keyword>
<keyword evidence="2 7" id="KW-0728">SH3 domain</keyword>
<evidence type="ECO:0000256" key="5">
    <source>
        <dbReference type="ARBA" id="ARBA00023054"/>
    </source>
</evidence>
<protein>
    <recommendedName>
        <fullName evidence="9">SH3 domain-containing protein</fullName>
    </recommendedName>
</protein>
<sequence>MLFKPNNVFFLFVNKYEWTLLDLNIMADSWTFLLLLCLFVFTKNSCGLSDFKICGDPECQMLMSRVLATRDHPAKDCRFLSFKKGDVLFVYYKLSGKRDDLWAGSKNRHFGYFLRDAVMVDEIHVKKEKEITLPTQKHDFFCIDENGMIIDSNELEDVHPENKDFTPTEVIHTTTEAIIQHTEINKDAKNEDHREMVPQDISDKNIPEPTAQGGSSWIGSAVTGLFGLGDKNTDDSFDNANQLEENVAQESFRSRKLALDIDGSKMEEPKQNEMFGWIGSELTSALGFGQKQPSTSEVAEKGGTDEKHPAEYIDTYTIYSHSWLNIGLEDVLNFGQGKEMEQSKNKNSPLGENIDSVVKSPESSQSQNPEAQTQETESNADKMILEKKEDSGCKEVSENGLRGNSEH</sequence>
<reference evidence="10 11" key="1">
    <citation type="submission" date="2020-06" db="EMBL/GenBank/DDBJ databases">
        <authorList>
            <consortium name="Wellcome Sanger Institute Data Sharing"/>
        </authorList>
    </citation>
    <scope>NUCLEOTIDE SEQUENCE [LARGE SCALE GENOMIC DNA]</scope>
</reference>
<keyword evidence="5" id="KW-0175">Coiled coil</keyword>
<name>A0AAY4B9Y8_9TELE</name>